<keyword evidence="3" id="KW-1185">Reference proteome</keyword>
<feature type="transmembrane region" description="Helical" evidence="1">
    <location>
        <begin position="111"/>
        <end position="128"/>
    </location>
</feature>
<keyword evidence="1" id="KW-0812">Transmembrane</keyword>
<gene>
    <name evidence="2" type="ORF">SAMN06264365_102234</name>
</gene>
<proteinExistence type="predicted"/>
<sequence>MSNDILERRYRTLLRSYPADYRHDRRDELLEILVSDVSPARRWPEWRQAVALIRGGLRVRAGGAAARPTAVLLWQGMQLAALAVLALGALIGLDDLAEAVQFGGLGTPLRAHGPLLVLTSAAFLAVLLDRRRLAAGLVVAAIVVPTAISQYLFANSMPQWWAPVVAAPLVIAGLRRPADVPPAERGNAVLVTLGVLVLHLLPVDRLMLVDPVRQVLAAGVVVLAMGAFLWVASADQRMLLAAAPTFALETLYRGMTDPQSLLSFYPSVGLPSLVAGVVLAAIAVVATRRRQARA</sequence>
<feature type="transmembrane region" description="Helical" evidence="1">
    <location>
        <begin position="215"/>
        <end position="232"/>
    </location>
</feature>
<accession>A0A238W7B1</accession>
<feature type="transmembrane region" description="Helical" evidence="1">
    <location>
        <begin position="268"/>
        <end position="287"/>
    </location>
</feature>
<evidence type="ECO:0000313" key="2">
    <source>
        <dbReference type="EMBL" id="SNR42432.1"/>
    </source>
</evidence>
<dbReference type="EMBL" id="FZNR01000002">
    <property type="protein sequence ID" value="SNR42432.1"/>
    <property type="molecule type" value="Genomic_DNA"/>
</dbReference>
<feature type="transmembrane region" description="Helical" evidence="1">
    <location>
        <begin position="186"/>
        <end position="203"/>
    </location>
</feature>
<dbReference type="AlphaFoldDB" id="A0A238W7B1"/>
<name>A0A238W7B1_9ACTN</name>
<keyword evidence="1" id="KW-0472">Membrane</keyword>
<protein>
    <submittedName>
        <fullName evidence="2">Uncharacterized protein</fullName>
    </submittedName>
</protein>
<dbReference type="Proteomes" id="UP000198415">
    <property type="component" value="Unassembled WGS sequence"/>
</dbReference>
<evidence type="ECO:0000313" key="3">
    <source>
        <dbReference type="Proteomes" id="UP000198415"/>
    </source>
</evidence>
<evidence type="ECO:0000256" key="1">
    <source>
        <dbReference type="SAM" id="Phobius"/>
    </source>
</evidence>
<organism evidence="2 3">
    <name type="scientific">Actinoplanes regularis</name>
    <dbReference type="NCBI Taxonomy" id="52697"/>
    <lineage>
        <taxon>Bacteria</taxon>
        <taxon>Bacillati</taxon>
        <taxon>Actinomycetota</taxon>
        <taxon>Actinomycetes</taxon>
        <taxon>Micromonosporales</taxon>
        <taxon>Micromonosporaceae</taxon>
        <taxon>Actinoplanes</taxon>
    </lineage>
</organism>
<feature type="transmembrane region" description="Helical" evidence="1">
    <location>
        <begin position="70"/>
        <end position="91"/>
    </location>
</feature>
<dbReference type="RefSeq" id="WP_089292073.1">
    <property type="nucleotide sequence ID" value="NZ_BOMU01000030.1"/>
</dbReference>
<feature type="transmembrane region" description="Helical" evidence="1">
    <location>
        <begin position="133"/>
        <end position="153"/>
    </location>
</feature>
<dbReference type="OrthoDB" id="5150238at2"/>
<keyword evidence="1" id="KW-1133">Transmembrane helix</keyword>
<reference evidence="2 3" key="1">
    <citation type="submission" date="2017-06" db="EMBL/GenBank/DDBJ databases">
        <authorList>
            <person name="Kim H.J."/>
            <person name="Triplett B.A."/>
        </authorList>
    </citation>
    <scope>NUCLEOTIDE SEQUENCE [LARGE SCALE GENOMIC DNA]</scope>
    <source>
        <strain evidence="2 3">DSM 43151</strain>
    </source>
</reference>